<dbReference type="AlphaFoldDB" id="A0A383EFC6"/>
<accession>A0A383EFC6</accession>
<protein>
    <submittedName>
        <fullName evidence="1">Uncharacterized protein</fullName>
    </submittedName>
</protein>
<evidence type="ECO:0000313" key="1">
    <source>
        <dbReference type="EMBL" id="SVE55050.1"/>
    </source>
</evidence>
<sequence>MDTFSVSRGEGGSVTYTRVQVPFSNPQGLGFKIYR</sequence>
<gene>
    <name evidence="1" type="ORF">METZ01_LOCUS507904</name>
</gene>
<proteinExistence type="predicted"/>
<feature type="non-terminal residue" evidence="1">
    <location>
        <position position="35"/>
    </location>
</feature>
<name>A0A383EFC6_9ZZZZ</name>
<reference evidence="1" key="1">
    <citation type="submission" date="2018-05" db="EMBL/GenBank/DDBJ databases">
        <authorList>
            <person name="Lanie J.A."/>
            <person name="Ng W.-L."/>
            <person name="Kazmierczak K.M."/>
            <person name="Andrzejewski T.M."/>
            <person name="Davidsen T.M."/>
            <person name="Wayne K.J."/>
            <person name="Tettelin H."/>
            <person name="Glass J.I."/>
            <person name="Rusch D."/>
            <person name="Podicherti R."/>
            <person name="Tsui H.-C.T."/>
            <person name="Winkler M.E."/>
        </authorList>
    </citation>
    <scope>NUCLEOTIDE SEQUENCE</scope>
</reference>
<dbReference type="EMBL" id="UINC01225127">
    <property type="protein sequence ID" value="SVE55050.1"/>
    <property type="molecule type" value="Genomic_DNA"/>
</dbReference>
<organism evidence="1">
    <name type="scientific">marine metagenome</name>
    <dbReference type="NCBI Taxonomy" id="408172"/>
    <lineage>
        <taxon>unclassified sequences</taxon>
        <taxon>metagenomes</taxon>
        <taxon>ecological metagenomes</taxon>
    </lineage>
</organism>